<dbReference type="SUPFAM" id="SSF52833">
    <property type="entry name" value="Thioredoxin-like"/>
    <property type="match status" value="1"/>
</dbReference>
<dbReference type="CDD" id="cd02966">
    <property type="entry name" value="TlpA_like_family"/>
    <property type="match status" value="1"/>
</dbReference>
<evidence type="ECO:0000256" key="1">
    <source>
        <dbReference type="ARBA" id="ARBA00004196"/>
    </source>
</evidence>
<gene>
    <name evidence="7" type="ORF">IRJ16_20930</name>
</gene>
<name>A0A929KZ41_9SPHI</name>
<dbReference type="GO" id="GO:0017004">
    <property type="term" value="P:cytochrome complex assembly"/>
    <property type="evidence" value="ECO:0007669"/>
    <property type="project" value="UniProtKB-KW"/>
</dbReference>
<evidence type="ECO:0000256" key="3">
    <source>
        <dbReference type="ARBA" id="ARBA00023157"/>
    </source>
</evidence>
<protein>
    <submittedName>
        <fullName evidence="7">TlpA family protein disulfide reductase</fullName>
    </submittedName>
</protein>
<dbReference type="PROSITE" id="PS51352">
    <property type="entry name" value="THIOREDOXIN_2"/>
    <property type="match status" value="1"/>
</dbReference>
<comment type="subcellular location">
    <subcellularLocation>
        <location evidence="1">Cell envelope</location>
    </subcellularLocation>
</comment>
<evidence type="ECO:0000256" key="2">
    <source>
        <dbReference type="ARBA" id="ARBA00022748"/>
    </source>
</evidence>
<reference evidence="7" key="1">
    <citation type="submission" date="2020-10" db="EMBL/GenBank/DDBJ databases">
        <title>Mucilaginibacter mali sp. nov., isolated from rhizosphere soil of apple orchard.</title>
        <authorList>
            <person name="Lee J.-S."/>
            <person name="Kim H.S."/>
            <person name="Kim J.-S."/>
        </authorList>
    </citation>
    <scope>NUCLEOTIDE SEQUENCE</scope>
    <source>
        <strain evidence="7">KCTC 22746</strain>
    </source>
</reference>
<keyword evidence="4" id="KW-0676">Redox-active center</keyword>
<keyword evidence="2" id="KW-0201">Cytochrome c-type biogenesis</keyword>
<dbReference type="GO" id="GO:0016491">
    <property type="term" value="F:oxidoreductase activity"/>
    <property type="evidence" value="ECO:0007669"/>
    <property type="project" value="InterPro"/>
</dbReference>
<feature type="chain" id="PRO_5036699637" evidence="5">
    <location>
        <begin position="22"/>
        <end position="470"/>
    </location>
</feature>
<dbReference type="InterPro" id="IPR000866">
    <property type="entry name" value="AhpC/TSA"/>
</dbReference>
<dbReference type="PANTHER" id="PTHR42852:SF6">
    <property type="entry name" value="THIOL:DISULFIDE INTERCHANGE PROTEIN DSBE"/>
    <property type="match status" value="1"/>
</dbReference>
<keyword evidence="8" id="KW-1185">Reference proteome</keyword>
<dbReference type="Pfam" id="PF00578">
    <property type="entry name" value="AhpC-TSA"/>
    <property type="match status" value="1"/>
</dbReference>
<dbReference type="InterPro" id="IPR050553">
    <property type="entry name" value="Thioredoxin_ResA/DsbE_sf"/>
</dbReference>
<dbReference type="Gene3D" id="3.40.30.10">
    <property type="entry name" value="Glutaredoxin"/>
    <property type="match status" value="1"/>
</dbReference>
<dbReference type="InterPro" id="IPR036249">
    <property type="entry name" value="Thioredoxin-like_sf"/>
</dbReference>
<feature type="domain" description="Thioredoxin" evidence="6">
    <location>
        <begin position="329"/>
        <end position="470"/>
    </location>
</feature>
<dbReference type="EMBL" id="JADFFL010000011">
    <property type="protein sequence ID" value="MBE9664359.1"/>
    <property type="molecule type" value="Genomic_DNA"/>
</dbReference>
<feature type="signal peptide" evidence="5">
    <location>
        <begin position="1"/>
        <end position="21"/>
    </location>
</feature>
<evidence type="ECO:0000313" key="8">
    <source>
        <dbReference type="Proteomes" id="UP000622475"/>
    </source>
</evidence>
<evidence type="ECO:0000313" key="7">
    <source>
        <dbReference type="EMBL" id="MBE9664359.1"/>
    </source>
</evidence>
<dbReference type="InterPro" id="IPR013766">
    <property type="entry name" value="Thioredoxin_domain"/>
</dbReference>
<evidence type="ECO:0000256" key="4">
    <source>
        <dbReference type="ARBA" id="ARBA00023284"/>
    </source>
</evidence>
<dbReference type="RefSeq" id="WP_194113607.1">
    <property type="nucleotide sequence ID" value="NZ_JADFFL010000011.1"/>
</dbReference>
<evidence type="ECO:0000256" key="5">
    <source>
        <dbReference type="SAM" id="SignalP"/>
    </source>
</evidence>
<organism evidence="7 8">
    <name type="scientific">Mucilaginibacter myungsuensis</name>
    <dbReference type="NCBI Taxonomy" id="649104"/>
    <lineage>
        <taxon>Bacteria</taxon>
        <taxon>Pseudomonadati</taxon>
        <taxon>Bacteroidota</taxon>
        <taxon>Sphingobacteriia</taxon>
        <taxon>Sphingobacteriales</taxon>
        <taxon>Sphingobacteriaceae</taxon>
        <taxon>Mucilaginibacter</taxon>
    </lineage>
</organism>
<proteinExistence type="predicted"/>
<dbReference type="Proteomes" id="UP000622475">
    <property type="component" value="Unassembled WGS sequence"/>
</dbReference>
<dbReference type="AlphaFoldDB" id="A0A929KZ41"/>
<accession>A0A929KZ41</accession>
<dbReference type="GO" id="GO:0016209">
    <property type="term" value="F:antioxidant activity"/>
    <property type="evidence" value="ECO:0007669"/>
    <property type="project" value="InterPro"/>
</dbReference>
<dbReference type="GO" id="GO:0030313">
    <property type="term" value="C:cell envelope"/>
    <property type="evidence" value="ECO:0007669"/>
    <property type="project" value="UniProtKB-SubCell"/>
</dbReference>
<sequence length="470" mass="53699">MKSIVRLAFFLLVAATFNAQAQEKFPGKTLSLIGEPAVTVFKNESADTLKIKGMFFNWLPYVETNFDLRIPPSKQDSLTLLFNFLDHIAINGTFRILNAPGKRVVCTVRSIKPKATDVEFEGDLHMENTYLLSYSNFLGINDNESRAYYNMGDKIKDFNLFPAIADSITKVRTDFLERYSPPVSPWFKRYEYDRLMYNGMMRKDNVLISKRFYRGKPIPVNDNYYDFEKDLSLKYTGEPITTEFLWTADTYLFRQAEKKKIPGLGGMLKMTDSIAGNTSLADVIKTRRLGTFYTHKREDYEREMAVTKLSTTVVKTMVDSIIQARLGFPKVGKKAPDMTLKDIDGKTVSLASFAGHPVIINFWAEWCGPCKAEFPMENKLYQQYKDKGLVIINICLETKEESWKAITKRDDLQMVNLFADAESYKKIKAAYNIGAIPRSIAIGKDQKVIANYYQRASLLKDADIAALLKN</sequence>
<keyword evidence="5" id="KW-0732">Signal</keyword>
<evidence type="ECO:0000259" key="6">
    <source>
        <dbReference type="PROSITE" id="PS51352"/>
    </source>
</evidence>
<keyword evidence="3" id="KW-1015">Disulfide bond</keyword>
<dbReference type="PANTHER" id="PTHR42852">
    <property type="entry name" value="THIOL:DISULFIDE INTERCHANGE PROTEIN DSBE"/>
    <property type="match status" value="1"/>
</dbReference>
<comment type="caution">
    <text evidence="7">The sequence shown here is derived from an EMBL/GenBank/DDBJ whole genome shotgun (WGS) entry which is preliminary data.</text>
</comment>